<evidence type="ECO:0000313" key="1">
    <source>
        <dbReference type="EMBL" id="KSU04386.1"/>
    </source>
</evidence>
<dbReference type="AlphaFoldDB" id="A0A0V8CSV1"/>
<organism evidence="1 2">
    <name type="scientific">Lactococcus lactis subsp. lactis</name>
    <name type="common">Streptococcus lactis</name>
    <dbReference type="NCBI Taxonomy" id="1360"/>
    <lineage>
        <taxon>Bacteria</taxon>
        <taxon>Bacillati</taxon>
        <taxon>Bacillota</taxon>
        <taxon>Bacilli</taxon>
        <taxon>Lactobacillales</taxon>
        <taxon>Streptococcaceae</taxon>
        <taxon>Lactococcus</taxon>
    </lineage>
</organism>
<dbReference type="EMBL" id="LKLN01000065">
    <property type="protein sequence ID" value="KSU04386.1"/>
    <property type="molecule type" value="Genomic_DNA"/>
</dbReference>
<reference evidence="2" key="1">
    <citation type="submission" date="2015-10" db="EMBL/GenBank/DDBJ databases">
        <title>Draft Genome Sequences of 11 Lactococcus lactis subspecies cremoris strains.</title>
        <authorList>
            <person name="Wels M."/>
            <person name="Backus L."/>
            <person name="Boekhorst J."/>
            <person name="Dijkstra A."/>
            <person name="Beerthuizen M."/>
            <person name="Kelly W."/>
            <person name="Siezen R."/>
            <person name="Bachmann H."/>
            <person name="Van Hijum S."/>
        </authorList>
    </citation>
    <scope>NUCLEOTIDE SEQUENCE [LARGE SCALE GENOMIC DNA]</scope>
    <source>
        <strain evidence="2">KF282</strain>
    </source>
</reference>
<accession>A0A0V8CSV1</accession>
<sequence length="40" mass="3987">MAVAVAAAAVVVAVAVVVVAVLPHKKNTKIVLIGESITFS</sequence>
<name>A0A0V8CSV1_LACLL</name>
<protein>
    <submittedName>
        <fullName evidence="1">Uncharacterized protein</fullName>
    </submittedName>
</protein>
<dbReference type="Proteomes" id="UP000053058">
    <property type="component" value="Unassembled WGS sequence"/>
</dbReference>
<gene>
    <name evidence="1" type="ORF">KF282_1520</name>
</gene>
<proteinExistence type="predicted"/>
<comment type="caution">
    <text evidence="1">The sequence shown here is derived from an EMBL/GenBank/DDBJ whole genome shotgun (WGS) entry which is preliminary data.</text>
</comment>
<evidence type="ECO:0000313" key="2">
    <source>
        <dbReference type="Proteomes" id="UP000053058"/>
    </source>
</evidence>